<organism evidence="1 2">
    <name type="scientific">Smallanthus sonchifolius</name>
    <dbReference type="NCBI Taxonomy" id="185202"/>
    <lineage>
        <taxon>Eukaryota</taxon>
        <taxon>Viridiplantae</taxon>
        <taxon>Streptophyta</taxon>
        <taxon>Embryophyta</taxon>
        <taxon>Tracheophyta</taxon>
        <taxon>Spermatophyta</taxon>
        <taxon>Magnoliopsida</taxon>
        <taxon>eudicotyledons</taxon>
        <taxon>Gunneridae</taxon>
        <taxon>Pentapetalae</taxon>
        <taxon>asterids</taxon>
        <taxon>campanulids</taxon>
        <taxon>Asterales</taxon>
        <taxon>Asteraceae</taxon>
        <taxon>Asteroideae</taxon>
        <taxon>Heliantheae alliance</taxon>
        <taxon>Millerieae</taxon>
        <taxon>Smallanthus</taxon>
    </lineage>
</organism>
<gene>
    <name evidence="1" type="ORF">L1987_15378</name>
</gene>
<reference evidence="1 2" key="2">
    <citation type="journal article" date="2022" name="Mol. Ecol. Resour.">
        <title>The genomes of chicory, endive, great burdock and yacon provide insights into Asteraceae paleo-polyploidization history and plant inulin production.</title>
        <authorList>
            <person name="Fan W."/>
            <person name="Wang S."/>
            <person name="Wang H."/>
            <person name="Wang A."/>
            <person name="Jiang F."/>
            <person name="Liu H."/>
            <person name="Zhao H."/>
            <person name="Xu D."/>
            <person name="Zhang Y."/>
        </authorList>
    </citation>
    <scope>NUCLEOTIDE SEQUENCE [LARGE SCALE GENOMIC DNA]</scope>
    <source>
        <strain evidence="2">cv. Yunnan</strain>
        <tissue evidence="1">Leaves</tissue>
    </source>
</reference>
<dbReference type="EMBL" id="CM042022">
    <property type="protein sequence ID" value="KAI3815699.1"/>
    <property type="molecule type" value="Genomic_DNA"/>
</dbReference>
<comment type="caution">
    <text evidence="1">The sequence shown here is derived from an EMBL/GenBank/DDBJ whole genome shotgun (WGS) entry which is preliminary data.</text>
</comment>
<dbReference type="Proteomes" id="UP001056120">
    <property type="component" value="Linkage Group LG05"/>
</dbReference>
<sequence>MFLCVKPSYFSPYPNPKSVNPSIKFVLKDSKSGNFYLRSKVDILTSSFYHGDIGWQTHPFMFQIVITVWMLLNFSCIWLEGPVKDELEAKNMNGMTPLHLSVWHSLRAKDKHNFGFPIMRSLMCSCMPDHRRRLSTSTQILRLGEEDVD</sequence>
<evidence type="ECO:0000313" key="1">
    <source>
        <dbReference type="EMBL" id="KAI3815699.1"/>
    </source>
</evidence>
<evidence type="ECO:0000313" key="2">
    <source>
        <dbReference type="Proteomes" id="UP001056120"/>
    </source>
</evidence>
<proteinExistence type="predicted"/>
<protein>
    <submittedName>
        <fullName evidence="1">Uncharacterized protein</fullName>
    </submittedName>
</protein>
<accession>A0ACB9J5X5</accession>
<keyword evidence="2" id="KW-1185">Reference proteome</keyword>
<reference evidence="2" key="1">
    <citation type="journal article" date="2022" name="Mol. Ecol. Resour.">
        <title>The genomes of chicory, endive, great burdock and yacon provide insights into Asteraceae palaeo-polyploidization history and plant inulin production.</title>
        <authorList>
            <person name="Fan W."/>
            <person name="Wang S."/>
            <person name="Wang H."/>
            <person name="Wang A."/>
            <person name="Jiang F."/>
            <person name="Liu H."/>
            <person name="Zhao H."/>
            <person name="Xu D."/>
            <person name="Zhang Y."/>
        </authorList>
    </citation>
    <scope>NUCLEOTIDE SEQUENCE [LARGE SCALE GENOMIC DNA]</scope>
    <source>
        <strain evidence="2">cv. Yunnan</strain>
    </source>
</reference>
<name>A0ACB9J5X5_9ASTR</name>